<dbReference type="PROSITE" id="PS51192">
    <property type="entry name" value="HELICASE_ATP_BIND_1"/>
    <property type="match status" value="1"/>
</dbReference>
<dbReference type="PATRIC" id="fig|546269.5.peg.1519"/>
<dbReference type="HAMAP" id="MF_00983">
    <property type="entry name" value="PriA"/>
    <property type="match status" value="1"/>
</dbReference>
<dbReference type="SMART" id="SM00487">
    <property type="entry name" value="DEXDc"/>
    <property type="match status" value="1"/>
</dbReference>
<evidence type="ECO:0000256" key="3">
    <source>
        <dbReference type="ARBA" id="ARBA00022723"/>
    </source>
</evidence>
<dbReference type="Gene3D" id="3.40.1440.60">
    <property type="entry name" value="PriA, 3(prime) DNA-binding domain"/>
    <property type="match status" value="1"/>
</dbReference>
<dbReference type="InterPro" id="IPR027417">
    <property type="entry name" value="P-loop_NTPase"/>
</dbReference>
<comment type="subunit">
    <text evidence="12">Component of the replication restart primosome.</text>
</comment>
<feature type="binding site" evidence="12">
    <location>
        <position position="454"/>
    </location>
    <ligand>
        <name>Zn(2+)</name>
        <dbReference type="ChEBI" id="CHEBI:29105"/>
        <label>2</label>
    </ligand>
</feature>
<dbReference type="GO" id="GO:1990077">
    <property type="term" value="C:primosome complex"/>
    <property type="evidence" value="ECO:0007669"/>
    <property type="project" value="UniProtKB-UniRule"/>
</dbReference>
<dbReference type="InterPro" id="IPR042115">
    <property type="entry name" value="PriA_3primeBD_sf"/>
</dbReference>
<dbReference type="AlphaFoldDB" id="D6GQM9"/>
<evidence type="ECO:0000256" key="12">
    <source>
        <dbReference type="HAMAP-Rule" id="MF_00983"/>
    </source>
</evidence>
<feature type="binding site" evidence="12">
    <location>
        <position position="472"/>
    </location>
    <ligand>
        <name>Zn(2+)</name>
        <dbReference type="ChEBI" id="CHEBI:29105"/>
        <label>2</label>
    </ligand>
</feature>
<evidence type="ECO:0000256" key="7">
    <source>
        <dbReference type="ARBA" id="ARBA00022833"/>
    </source>
</evidence>
<evidence type="ECO:0000256" key="6">
    <source>
        <dbReference type="ARBA" id="ARBA00022806"/>
    </source>
</evidence>
<dbReference type="GO" id="GO:0006310">
    <property type="term" value="P:DNA recombination"/>
    <property type="evidence" value="ECO:0007669"/>
    <property type="project" value="InterPro"/>
</dbReference>
<dbReference type="CDD" id="cd17929">
    <property type="entry name" value="DEXHc_priA"/>
    <property type="match status" value="1"/>
</dbReference>
<evidence type="ECO:0000256" key="1">
    <source>
        <dbReference type="ARBA" id="ARBA00022515"/>
    </source>
</evidence>
<dbReference type="GO" id="GO:0005524">
    <property type="term" value="F:ATP binding"/>
    <property type="evidence" value="ECO:0007669"/>
    <property type="project" value="UniProtKB-UniRule"/>
</dbReference>
<dbReference type="GO" id="GO:0006302">
    <property type="term" value="P:double-strand break repair"/>
    <property type="evidence" value="ECO:0007669"/>
    <property type="project" value="InterPro"/>
</dbReference>
<keyword evidence="3 12" id="KW-0479">Metal-binding</keyword>
<dbReference type="NCBIfam" id="TIGR00595">
    <property type="entry name" value="priA"/>
    <property type="match status" value="1"/>
</dbReference>
<comment type="catalytic activity">
    <reaction evidence="11 12">
        <text>ATP + H2O = ADP + phosphate + H(+)</text>
        <dbReference type="Rhea" id="RHEA:13065"/>
        <dbReference type="ChEBI" id="CHEBI:15377"/>
        <dbReference type="ChEBI" id="CHEBI:15378"/>
        <dbReference type="ChEBI" id="CHEBI:30616"/>
        <dbReference type="ChEBI" id="CHEBI:43474"/>
        <dbReference type="ChEBI" id="CHEBI:456216"/>
        <dbReference type="EC" id="5.6.2.4"/>
    </reaction>
</comment>
<feature type="domain" description="Helicase ATP-binding" evidence="13">
    <location>
        <begin position="217"/>
        <end position="383"/>
    </location>
</feature>
<comment type="function">
    <text evidence="12">Initiates the restart of stalled replication forks, which reloads the replicative helicase on sites other than the origin of replication. Recognizes and binds to abandoned replication forks and remodels them to uncover a helicase loading site. Promotes assembly of the primosome at these replication forks.</text>
</comment>
<dbReference type="InterPro" id="IPR041222">
    <property type="entry name" value="PriA_3primeBD"/>
</dbReference>
<dbReference type="RefSeq" id="WP_014262992.1">
    <property type="nucleotide sequence ID" value="NC_016630.1"/>
</dbReference>
<dbReference type="Pfam" id="PF17764">
    <property type="entry name" value="PriA_3primeBD"/>
    <property type="match status" value="1"/>
</dbReference>
<evidence type="ECO:0000313" key="16">
    <source>
        <dbReference type="Proteomes" id="UP000007468"/>
    </source>
</evidence>
<keyword evidence="1 12" id="KW-0639">Primosome</keyword>
<dbReference type="InterPro" id="IPR041236">
    <property type="entry name" value="PriA_C"/>
</dbReference>
<dbReference type="GO" id="GO:0016887">
    <property type="term" value="F:ATP hydrolysis activity"/>
    <property type="evidence" value="ECO:0007669"/>
    <property type="project" value="RHEA"/>
</dbReference>
<evidence type="ECO:0000256" key="2">
    <source>
        <dbReference type="ARBA" id="ARBA00022705"/>
    </source>
</evidence>
<keyword evidence="9 12" id="KW-0238">DNA-binding</keyword>
<keyword evidence="6 12" id="KW-0347">Helicase</keyword>
<evidence type="ECO:0000256" key="5">
    <source>
        <dbReference type="ARBA" id="ARBA00022801"/>
    </source>
</evidence>
<dbReference type="Gene3D" id="3.40.50.300">
    <property type="entry name" value="P-loop containing nucleotide triphosphate hydrolases"/>
    <property type="match status" value="2"/>
</dbReference>
<gene>
    <name evidence="12 15" type="primary">priA</name>
    <name evidence="15" type="ordered locus">HMPREF0389_01004</name>
</gene>
<feature type="binding site" evidence="12">
    <location>
        <position position="475"/>
    </location>
    <ligand>
        <name>Zn(2+)</name>
        <dbReference type="ChEBI" id="CHEBI:29105"/>
        <label>2</label>
    </ligand>
</feature>
<protein>
    <recommendedName>
        <fullName evidence="12">Replication restart protein PriA</fullName>
    </recommendedName>
    <alternativeName>
        <fullName evidence="12">ATP-dependent DNA helicase PriA</fullName>
        <ecNumber evidence="12">5.6.2.4</ecNumber>
    </alternativeName>
    <alternativeName>
        <fullName evidence="12">DNA 3'-5' helicase PriA</fullName>
    </alternativeName>
</protein>
<keyword evidence="2 12" id="KW-0235">DNA replication</keyword>
<name>D6GQM9_FILAD</name>
<evidence type="ECO:0000256" key="9">
    <source>
        <dbReference type="ARBA" id="ARBA00023125"/>
    </source>
</evidence>
<feature type="binding site" evidence="12">
    <location>
        <position position="488"/>
    </location>
    <ligand>
        <name>Zn(2+)</name>
        <dbReference type="ChEBI" id="CHEBI:29105"/>
        <label>1</label>
    </ligand>
</feature>
<feature type="binding site" evidence="12">
    <location>
        <position position="485"/>
    </location>
    <ligand>
        <name>Zn(2+)</name>
        <dbReference type="ChEBI" id="CHEBI:29105"/>
        <label>1</label>
    </ligand>
</feature>
<dbReference type="Pfam" id="PF00270">
    <property type="entry name" value="DEAD"/>
    <property type="match status" value="1"/>
</dbReference>
<dbReference type="Pfam" id="PF00271">
    <property type="entry name" value="Helicase_C"/>
    <property type="match status" value="1"/>
</dbReference>
<dbReference type="Pfam" id="PF18074">
    <property type="entry name" value="PriA_C"/>
    <property type="match status" value="1"/>
</dbReference>
<dbReference type="EC" id="5.6.2.4" evidence="12"/>
<dbReference type="Proteomes" id="UP000007468">
    <property type="component" value="Chromosome"/>
</dbReference>
<feature type="binding site" evidence="12">
    <location>
        <position position="448"/>
    </location>
    <ligand>
        <name>Zn(2+)</name>
        <dbReference type="ChEBI" id="CHEBI:29105"/>
        <label>1</label>
    </ligand>
</feature>
<accession>D6GQM9</accession>
<dbReference type="PROSITE" id="PS51194">
    <property type="entry name" value="HELICASE_CTER"/>
    <property type="match status" value="1"/>
</dbReference>
<proteinExistence type="inferred from homology"/>
<dbReference type="GO" id="GO:0043138">
    <property type="term" value="F:3'-5' DNA helicase activity"/>
    <property type="evidence" value="ECO:0007669"/>
    <property type="project" value="UniProtKB-EC"/>
</dbReference>
<dbReference type="GO" id="GO:0003677">
    <property type="term" value="F:DNA binding"/>
    <property type="evidence" value="ECO:0007669"/>
    <property type="project" value="UniProtKB-UniRule"/>
</dbReference>
<keyword evidence="5 12" id="KW-0378">Hydrolase</keyword>
<comment type="catalytic activity">
    <reaction evidence="12">
        <text>Couples ATP hydrolysis with the unwinding of duplex DNA by translocating in the 3'-5' direction.</text>
        <dbReference type="EC" id="5.6.2.4"/>
    </reaction>
</comment>
<feature type="domain" description="Helicase C-terminal" evidence="14">
    <location>
        <begin position="480"/>
        <end position="636"/>
    </location>
</feature>
<feature type="binding site" evidence="12">
    <location>
        <position position="457"/>
    </location>
    <ligand>
        <name>Zn(2+)</name>
        <dbReference type="ChEBI" id="CHEBI:29105"/>
        <label>2</label>
    </ligand>
</feature>
<dbReference type="InterPro" id="IPR005259">
    <property type="entry name" value="PriA"/>
</dbReference>
<dbReference type="CDD" id="cd18804">
    <property type="entry name" value="SF2_C_priA"/>
    <property type="match status" value="1"/>
</dbReference>
<dbReference type="HOGENOM" id="CLU_013353_3_1_9"/>
<evidence type="ECO:0000256" key="4">
    <source>
        <dbReference type="ARBA" id="ARBA00022741"/>
    </source>
</evidence>
<dbReference type="GO" id="GO:0006269">
    <property type="term" value="P:DNA replication, synthesis of primer"/>
    <property type="evidence" value="ECO:0007669"/>
    <property type="project" value="UniProtKB-KW"/>
</dbReference>
<dbReference type="SUPFAM" id="SSF52540">
    <property type="entry name" value="P-loop containing nucleoside triphosphate hydrolases"/>
    <property type="match status" value="1"/>
</dbReference>
<keyword evidence="16" id="KW-1185">Reference proteome</keyword>
<dbReference type="Pfam" id="PF18319">
    <property type="entry name" value="Zn_ribbon_PriA"/>
    <property type="match status" value="1"/>
</dbReference>
<keyword evidence="10 12" id="KW-0413">Isomerase</keyword>
<sequence>MKQLIEVAILSRGSGIYTKFDYYADSCVQIGQRVEVPFGKGSSVALGMVVGIDKEPEQNMEYKEVLRCIDETPVVDQAILDISKEIADDYLCSFQDAVGLFLPKGEKATFDKTKVVLSLATQEQWDEYLLSQRKNAYIKLELARRLSQVGELSWEEIRNDITPHPSAPIQQMEEKGLVKVIVQEHNRFETKKSQWIPAANLMFSKEQNDVTEEIWNGSTEDGSKTYLIHGITGSGKTEIYIELIRRTVQQGKQAIVLVPEISLTPQMIERFQKIFGDGVAFLHSALTEKEKKIQWHKMKQGACSIAIGPRSALFVPFWNLGMIIVDECHEDTYHSEMTPRYDAVEVAKKLGDYRNATVVLGSATPTIEQLYDCQNGSMIRLNLENRVNGAILPQISVVDMREELRNGNNSMFSGYLLFRIRETLEKGEQVLLFLNKRGFSKSLTCTDCGYVHKCPNCDITLTYHKQNNALKCHYCNYQMPFDRTCPDCGGILKDISFGTQKIQELIEEEFSNAKVIRMDRDTTEKRGQQEQYLKSFERGEANVLIGTQMIGKGLNFPNVTLVGILQADQGMDMPDYRGSEKVFQMLEQVSGRAGRFEKRGESVIQTYRTESSLFHYLLERDYDGFYQEELAIRKAFFYPPYGSIFRIVVSSVSLDDSAETAKRWEQALHFYFQKKNLQSAILGPAPCLIQRLEKKYRWHLLIKVKNLEEETVIRNMIRYLQTVKRNVLYGKKSVVIVEKNPRNIL</sequence>
<reference evidence="16" key="1">
    <citation type="submission" date="2010-12" db="EMBL/GenBank/DDBJ databases">
        <title>The genome sequence of Filifactor alocis strain ATCC 35896.</title>
        <authorList>
            <consortium name="The Broad Institute Genome Sequencing Platform"/>
            <person name="Ward D."/>
            <person name="Earl A."/>
            <person name="Feldgarden M."/>
            <person name="Young S.K."/>
            <person name="Gargeya S."/>
            <person name="Zeng Q."/>
            <person name="Alvarado L."/>
            <person name="Berlin A."/>
            <person name="Bochicchio J."/>
            <person name="Chapman S.B."/>
            <person name="Chen Z."/>
            <person name="Freedman E."/>
            <person name="Gellesch M."/>
            <person name="Goldberg J."/>
            <person name="Griggs A."/>
            <person name="Gujja S."/>
            <person name="Heilman E."/>
            <person name="Heiman D."/>
            <person name="Howarth C."/>
            <person name="Mehta T."/>
            <person name="Neiman D."/>
            <person name="Pearson M."/>
            <person name="Roberts A."/>
            <person name="Saif S."/>
            <person name="Shea T."/>
            <person name="Shenoy N."/>
            <person name="Sisk P."/>
            <person name="Stolte C."/>
            <person name="Sykes S."/>
            <person name="White J."/>
            <person name="Yandava C."/>
            <person name="Izard J."/>
            <person name="Blanton J.M."/>
            <person name="Baranova O.V."/>
            <person name="Tanner A.C."/>
            <person name="Dewhirst F.E."/>
            <person name="Haas B."/>
            <person name="Nusbaum C."/>
            <person name="Birren B."/>
        </authorList>
    </citation>
    <scope>NUCLEOTIDE SEQUENCE [LARGE SCALE GENOMIC DNA]</scope>
    <source>
        <strain evidence="16">ATCC 35896 / D40 B5</strain>
    </source>
</reference>
<dbReference type="GO" id="GO:0006270">
    <property type="term" value="P:DNA replication initiation"/>
    <property type="evidence" value="ECO:0007669"/>
    <property type="project" value="TreeGrafter"/>
</dbReference>
<dbReference type="InterPro" id="IPR040498">
    <property type="entry name" value="PriA_CRR"/>
</dbReference>
<dbReference type="eggNOG" id="COG1198">
    <property type="taxonomic scope" value="Bacteria"/>
</dbReference>
<evidence type="ECO:0000313" key="15">
    <source>
        <dbReference type="EMBL" id="EFE29082.2"/>
    </source>
</evidence>
<evidence type="ECO:0000256" key="10">
    <source>
        <dbReference type="ARBA" id="ARBA00023235"/>
    </source>
</evidence>
<dbReference type="KEGG" id="faa:HMPREF0389_01004"/>
<dbReference type="InterPro" id="IPR014001">
    <property type="entry name" value="Helicase_ATP-bd"/>
</dbReference>
<dbReference type="EMBL" id="CP002390">
    <property type="protein sequence ID" value="EFE29082.2"/>
    <property type="molecule type" value="Genomic_DNA"/>
</dbReference>
<dbReference type="SMART" id="SM00490">
    <property type="entry name" value="HELICc"/>
    <property type="match status" value="1"/>
</dbReference>
<keyword evidence="8 12" id="KW-0067">ATP-binding</keyword>
<evidence type="ECO:0000259" key="13">
    <source>
        <dbReference type="PROSITE" id="PS51192"/>
    </source>
</evidence>
<keyword evidence="4 12" id="KW-0547">Nucleotide-binding</keyword>
<organism evidence="15 16">
    <name type="scientific">Filifactor alocis (strain ATCC 35896 / CCUG 47790 / D40 B5)</name>
    <name type="common">Fusobacterium alocis</name>
    <dbReference type="NCBI Taxonomy" id="546269"/>
    <lineage>
        <taxon>Bacteria</taxon>
        <taxon>Bacillati</taxon>
        <taxon>Bacillota</taxon>
        <taxon>Clostridia</taxon>
        <taxon>Peptostreptococcales</taxon>
        <taxon>Filifactoraceae</taxon>
        <taxon>Filifactor</taxon>
    </lineage>
</organism>
<dbReference type="GO" id="GO:0008270">
    <property type="term" value="F:zinc ion binding"/>
    <property type="evidence" value="ECO:0007669"/>
    <property type="project" value="UniProtKB-UniRule"/>
</dbReference>
<evidence type="ECO:0000256" key="11">
    <source>
        <dbReference type="ARBA" id="ARBA00048988"/>
    </source>
</evidence>
<evidence type="ECO:0000256" key="8">
    <source>
        <dbReference type="ARBA" id="ARBA00022840"/>
    </source>
</evidence>
<dbReference type="InterPro" id="IPR011545">
    <property type="entry name" value="DEAD/DEAH_box_helicase_dom"/>
</dbReference>
<dbReference type="STRING" id="546269.HMPREF0389_01004"/>
<evidence type="ECO:0000259" key="14">
    <source>
        <dbReference type="PROSITE" id="PS51194"/>
    </source>
</evidence>
<dbReference type="PANTHER" id="PTHR30580">
    <property type="entry name" value="PRIMOSOMAL PROTEIN N"/>
    <property type="match status" value="1"/>
</dbReference>
<dbReference type="PANTHER" id="PTHR30580:SF0">
    <property type="entry name" value="PRIMOSOMAL PROTEIN N"/>
    <property type="match status" value="1"/>
</dbReference>
<comment type="cofactor">
    <cofactor evidence="12">
        <name>Zn(2+)</name>
        <dbReference type="ChEBI" id="CHEBI:29105"/>
    </cofactor>
    <text evidence="12">Binds 2 zinc ions per subunit.</text>
</comment>
<dbReference type="FunFam" id="3.40.50.300:FF:000489">
    <property type="entry name" value="Primosome assembly protein PriA"/>
    <property type="match status" value="1"/>
</dbReference>
<keyword evidence="7 12" id="KW-0862">Zinc</keyword>
<dbReference type="InterPro" id="IPR001650">
    <property type="entry name" value="Helicase_C-like"/>
</dbReference>
<comment type="similarity">
    <text evidence="12">Belongs to the helicase family. PriA subfamily.</text>
</comment>
<feature type="binding site" evidence="12">
    <location>
        <position position="445"/>
    </location>
    <ligand>
        <name>Zn(2+)</name>
        <dbReference type="ChEBI" id="CHEBI:29105"/>
        <label>1</label>
    </ligand>
</feature>